<keyword evidence="1" id="KW-0812">Transmembrane</keyword>
<dbReference type="EMBL" id="KL142391">
    <property type="protein sequence ID" value="KDR71770.1"/>
    <property type="molecule type" value="Genomic_DNA"/>
</dbReference>
<reference evidence="3" key="1">
    <citation type="journal article" date="2014" name="Proc. Natl. Acad. Sci. U.S.A.">
        <title>Extensive sampling of basidiomycete genomes demonstrates inadequacy of the white-rot/brown-rot paradigm for wood decay fungi.</title>
        <authorList>
            <person name="Riley R."/>
            <person name="Salamov A.A."/>
            <person name="Brown D.W."/>
            <person name="Nagy L.G."/>
            <person name="Floudas D."/>
            <person name="Held B.W."/>
            <person name="Levasseur A."/>
            <person name="Lombard V."/>
            <person name="Morin E."/>
            <person name="Otillar R."/>
            <person name="Lindquist E.A."/>
            <person name="Sun H."/>
            <person name="LaButti K.M."/>
            <person name="Schmutz J."/>
            <person name="Jabbour D."/>
            <person name="Luo H."/>
            <person name="Baker S.E."/>
            <person name="Pisabarro A.G."/>
            <person name="Walton J.D."/>
            <person name="Blanchette R.A."/>
            <person name="Henrissat B."/>
            <person name="Martin F."/>
            <person name="Cullen D."/>
            <person name="Hibbett D.S."/>
            <person name="Grigoriev I.V."/>
        </authorList>
    </citation>
    <scope>NUCLEOTIDE SEQUENCE [LARGE SCALE GENOMIC DNA]</scope>
    <source>
        <strain evidence="3">CBS 339.88</strain>
    </source>
</reference>
<keyword evidence="1" id="KW-0472">Membrane</keyword>
<evidence type="ECO:0000313" key="3">
    <source>
        <dbReference type="Proteomes" id="UP000027222"/>
    </source>
</evidence>
<keyword evidence="3" id="KW-1185">Reference proteome</keyword>
<sequence length="112" mass="13262">MNVPSRFPPLLCRPLPSFRQHRWPLQRRRKSNLILVLSFVALFILIQLFQTLLKLNNYNTATKPKTISRFLDKQKKQYKTHLSQTETISHKLLRDPVSLTSTCTSFWRPRGI</sequence>
<dbReference type="AlphaFoldDB" id="A0A067SLE7"/>
<protein>
    <submittedName>
        <fullName evidence="2">Uncharacterized protein</fullName>
    </submittedName>
</protein>
<gene>
    <name evidence="2" type="ORF">GALMADRAFT_779309</name>
</gene>
<organism evidence="2 3">
    <name type="scientific">Galerina marginata (strain CBS 339.88)</name>
    <dbReference type="NCBI Taxonomy" id="685588"/>
    <lineage>
        <taxon>Eukaryota</taxon>
        <taxon>Fungi</taxon>
        <taxon>Dikarya</taxon>
        <taxon>Basidiomycota</taxon>
        <taxon>Agaricomycotina</taxon>
        <taxon>Agaricomycetes</taxon>
        <taxon>Agaricomycetidae</taxon>
        <taxon>Agaricales</taxon>
        <taxon>Agaricineae</taxon>
        <taxon>Strophariaceae</taxon>
        <taxon>Galerina</taxon>
    </lineage>
</organism>
<keyword evidence="1" id="KW-1133">Transmembrane helix</keyword>
<evidence type="ECO:0000256" key="1">
    <source>
        <dbReference type="SAM" id="Phobius"/>
    </source>
</evidence>
<name>A0A067SLE7_GALM3</name>
<evidence type="ECO:0000313" key="2">
    <source>
        <dbReference type="EMBL" id="KDR71770.1"/>
    </source>
</evidence>
<feature type="transmembrane region" description="Helical" evidence="1">
    <location>
        <begin position="32"/>
        <end position="53"/>
    </location>
</feature>
<dbReference type="Proteomes" id="UP000027222">
    <property type="component" value="Unassembled WGS sequence"/>
</dbReference>
<accession>A0A067SLE7</accession>
<proteinExistence type="predicted"/>
<dbReference type="HOGENOM" id="CLU_2146052_0_0_1"/>